<reference evidence="2 3" key="1">
    <citation type="submission" date="2014-04" db="EMBL/GenBank/DDBJ databases">
        <authorList>
            <consortium name="DOE Joint Genome Institute"/>
            <person name="Kuo A."/>
            <person name="Girlanda M."/>
            <person name="Perotto S."/>
            <person name="Kohler A."/>
            <person name="Nagy L.G."/>
            <person name="Floudas D."/>
            <person name="Copeland A."/>
            <person name="Barry K.W."/>
            <person name="Cichocki N."/>
            <person name="Veneault-Fourrey C."/>
            <person name="LaButti K."/>
            <person name="Lindquist E.A."/>
            <person name="Lipzen A."/>
            <person name="Lundell T."/>
            <person name="Morin E."/>
            <person name="Murat C."/>
            <person name="Sun H."/>
            <person name="Tunlid A."/>
            <person name="Henrissat B."/>
            <person name="Grigoriev I.V."/>
            <person name="Hibbett D.S."/>
            <person name="Martin F."/>
            <person name="Nordberg H.P."/>
            <person name="Cantor M.N."/>
            <person name="Hua S.X."/>
        </authorList>
    </citation>
    <scope>NUCLEOTIDE SEQUENCE [LARGE SCALE GENOMIC DNA]</scope>
    <source>
        <strain evidence="2 3">MUT 4182</strain>
    </source>
</reference>
<evidence type="ECO:0000313" key="2">
    <source>
        <dbReference type="EMBL" id="KIO29028.1"/>
    </source>
</evidence>
<organism evidence="2 3">
    <name type="scientific">Tulasnella calospora MUT 4182</name>
    <dbReference type="NCBI Taxonomy" id="1051891"/>
    <lineage>
        <taxon>Eukaryota</taxon>
        <taxon>Fungi</taxon>
        <taxon>Dikarya</taxon>
        <taxon>Basidiomycota</taxon>
        <taxon>Agaricomycotina</taxon>
        <taxon>Agaricomycetes</taxon>
        <taxon>Cantharellales</taxon>
        <taxon>Tulasnellaceae</taxon>
        <taxon>Tulasnella</taxon>
    </lineage>
</organism>
<sequence>MTERRSASNPSLSPENVNTLSSQPSPTFDNKETRSRVPIKGRPPVDPTHSPYYKHLLLLGFVCPPVWWFAACYKRDMDDPCEPRSVLLDCFDLSFLLFS</sequence>
<dbReference type="HOGENOM" id="CLU_2322079_0_0_1"/>
<keyword evidence="3" id="KW-1185">Reference proteome</keyword>
<dbReference type="OrthoDB" id="10535749at2759"/>
<dbReference type="AlphaFoldDB" id="A0A0C3L5F4"/>
<dbReference type="Proteomes" id="UP000054248">
    <property type="component" value="Unassembled WGS sequence"/>
</dbReference>
<feature type="region of interest" description="Disordered" evidence="1">
    <location>
        <begin position="1"/>
        <end position="48"/>
    </location>
</feature>
<reference evidence="3" key="2">
    <citation type="submission" date="2015-01" db="EMBL/GenBank/DDBJ databases">
        <title>Evolutionary Origins and Diversification of the Mycorrhizal Mutualists.</title>
        <authorList>
            <consortium name="DOE Joint Genome Institute"/>
            <consortium name="Mycorrhizal Genomics Consortium"/>
            <person name="Kohler A."/>
            <person name="Kuo A."/>
            <person name="Nagy L.G."/>
            <person name="Floudas D."/>
            <person name="Copeland A."/>
            <person name="Barry K.W."/>
            <person name="Cichocki N."/>
            <person name="Veneault-Fourrey C."/>
            <person name="LaButti K."/>
            <person name="Lindquist E.A."/>
            <person name="Lipzen A."/>
            <person name="Lundell T."/>
            <person name="Morin E."/>
            <person name="Murat C."/>
            <person name="Riley R."/>
            <person name="Ohm R."/>
            <person name="Sun H."/>
            <person name="Tunlid A."/>
            <person name="Henrissat B."/>
            <person name="Grigoriev I.V."/>
            <person name="Hibbett D.S."/>
            <person name="Martin F."/>
        </authorList>
    </citation>
    <scope>NUCLEOTIDE SEQUENCE [LARGE SCALE GENOMIC DNA]</scope>
    <source>
        <strain evidence="3">MUT 4182</strain>
    </source>
</reference>
<dbReference type="EMBL" id="KN822987">
    <property type="protein sequence ID" value="KIO29028.1"/>
    <property type="molecule type" value="Genomic_DNA"/>
</dbReference>
<protein>
    <submittedName>
        <fullName evidence="2">Uncharacterized protein</fullName>
    </submittedName>
</protein>
<accession>A0A0C3L5F4</accession>
<evidence type="ECO:0000313" key="3">
    <source>
        <dbReference type="Proteomes" id="UP000054248"/>
    </source>
</evidence>
<gene>
    <name evidence="2" type="ORF">M407DRAFT_173500</name>
</gene>
<feature type="compositionally biased region" description="Polar residues" evidence="1">
    <location>
        <begin position="7"/>
        <end position="28"/>
    </location>
</feature>
<evidence type="ECO:0000256" key="1">
    <source>
        <dbReference type="SAM" id="MobiDB-lite"/>
    </source>
</evidence>
<proteinExistence type="predicted"/>
<name>A0A0C3L5F4_9AGAM</name>